<keyword evidence="8 10" id="KW-0472">Membrane</keyword>
<dbReference type="GO" id="GO:0005886">
    <property type="term" value="C:plasma membrane"/>
    <property type="evidence" value="ECO:0007669"/>
    <property type="project" value="UniProtKB-SubCell"/>
</dbReference>
<accession>A0A1T4MV08</accession>
<feature type="transmembrane region" description="Helical" evidence="10">
    <location>
        <begin position="20"/>
        <end position="39"/>
    </location>
</feature>
<keyword evidence="5" id="KW-1003">Cell membrane</keyword>
<dbReference type="PANTHER" id="PTHR43823">
    <property type="entry name" value="SPORULATION PROTEIN YKVU"/>
    <property type="match status" value="1"/>
</dbReference>
<dbReference type="PANTHER" id="PTHR43823:SF3">
    <property type="entry name" value="MULTIDRUG EXPORT PROTEIN MEPA"/>
    <property type="match status" value="1"/>
</dbReference>
<dbReference type="PIRSF" id="PIRSF006603">
    <property type="entry name" value="DinF"/>
    <property type="match status" value="1"/>
</dbReference>
<evidence type="ECO:0000256" key="1">
    <source>
        <dbReference type="ARBA" id="ARBA00004651"/>
    </source>
</evidence>
<keyword evidence="7 10" id="KW-1133">Transmembrane helix</keyword>
<name>A0A1T4MV08_9FIRM</name>
<feature type="transmembrane region" description="Helical" evidence="10">
    <location>
        <begin position="171"/>
        <end position="190"/>
    </location>
</feature>
<dbReference type="InterPro" id="IPR048279">
    <property type="entry name" value="MdtK-like"/>
</dbReference>
<dbReference type="NCBIfam" id="TIGR00797">
    <property type="entry name" value="matE"/>
    <property type="match status" value="1"/>
</dbReference>
<dbReference type="InterPro" id="IPR045070">
    <property type="entry name" value="MATE_MepA-like"/>
</dbReference>
<feature type="transmembrane region" description="Helical" evidence="10">
    <location>
        <begin position="138"/>
        <end position="159"/>
    </location>
</feature>
<feature type="transmembrane region" description="Helical" evidence="10">
    <location>
        <begin position="100"/>
        <end position="118"/>
    </location>
</feature>
<feature type="transmembrane region" description="Helical" evidence="10">
    <location>
        <begin position="315"/>
        <end position="339"/>
    </location>
</feature>
<dbReference type="GO" id="GO:0046677">
    <property type="term" value="P:response to antibiotic"/>
    <property type="evidence" value="ECO:0007669"/>
    <property type="project" value="UniProtKB-KW"/>
</dbReference>
<evidence type="ECO:0000313" key="11">
    <source>
        <dbReference type="EMBL" id="SJZ70940.1"/>
    </source>
</evidence>
<comment type="similarity">
    <text evidence="2">Belongs to the multi antimicrobial extrusion (MATE) (TC 2.A.66.1) family. MepA subfamily.</text>
</comment>
<keyword evidence="6 10" id="KW-0812">Transmembrane</keyword>
<feature type="transmembrane region" description="Helical" evidence="10">
    <location>
        <begin position="427"/>
        <end position="449"/>
    </location>
</feature>
<comment type="subcellular location">
    <subcellularLocation>
        <location evidence="1">Cell membrane</location>
        <topology evidence="1">Multi-pass membrane protein</topology>
    </subcellularLocation>
</comment>
<dbReference type="CDD" id="cd13143">
    <property type="entry name" value="MATE_MepA_like"/>
    <property type="match status" value="1"/>
</dbReference>
<evidence type="ECO:0000313" key="12">
    <source>
        <dbReference type="Proteomes" id="UP000196365"/>
    </source>
</evidence>
<proteinExistence type="inferred from homology"/>
<dbReference type="InterPro" id="IPR051327">
    <property type="entry name" value="MATE_MepA_subfamily"/>
</dbReference>
<dbReference type="OrthoDB" id="9811110at2"/>
<dbReference type="EMBL" id="FUWV01000008">
    <property type="protein sequence ID" value="SJZ70940.1"/>
    <property type="molecule type" value="Genomic_DNA"/>
</dbReference>
<evidence type="ECO:0000256" key="8">
    <source>
        <dbReference type="ARBA" id="ARBA00023136"/>
    </source>
</evidence>
<reference evidence="11 12" key="1">
    <citation type="submission" date="2017-02" db="EMBL/GenBank/DDBJ databases">
        <authorList>
            <person name="Peterson S.W."/>
        </authorList>
    </citation>
    <scope>NUCLEOTIDE SEQUENCE [LARGE SCALE GENOMIC DNA]</scope>
    <source>
        <strain evidence="11 12">DSM 15102</strain>
    </source>
</reference>
<feature type="transmembrane region" description="Helical" evidence="10">
    <location>
        <begin position="196"/>
        <end position="218"/>
    </location>
</feature>
<protein>
    <recommendedName>
        <fullName evidence="3">Multidrug export protein MepA</fullName>
    </recommendedName>
</protein>
<evidence type="ECO:0000256" key="6">
    <source>
        <dbReference type="ARBA" id="ARBA00022692"/>
    </source>
</evidence>
<keyword evidence="9" id="KW-0046">Antibiotic resistance</keyword>
<dbReference type="AlphaFoldDB" id="A0A1T4MV08"/>
<evidence type="ECO:0000256" key="10">
    <source>
        <dbReference type="SAM" id="Phobius"/>
    </source>
</evidence>
<evidence type="ECO:0000256" key="9">
    <source>
        <dbReference type="ARBA" id="ARBA00023251"/>
    </source>
</evidence>
<feature type="transmembrane region" description="Helical" evidence="10">
    <location>
        <begin position="359"/>
        <end position="380"/>
    </location>
</feature>
<keyword evidence="12" id="KW-1185">Reference proteome</keyword>
<organism evidence="11 12">
    <name type="scientific">Garciella nitratireducens DSM 15102</name>
    <dbReference type="NCBI Taxonomy" id="1121911"/>
    <lineage>
        <taxon>Bacteria</taxon>
        <taxon>Bacillati</taxon>
        <taxon>Bacillota</taxon>
        <taxon>Clostridia</taxon>
        <taxon>Eubacteriales</taxon>
        <taxon>Eubacteriaceae</taxon>
        <taxon>Garciella</taxon>
    </lineage>
</organism>
<evidence type="ECO:0000256" key="3">
    <source>
        <dbReference type="ARBA" id="ARBA00022106"/>
    </source>
</evidence>
<gene>
    <name evidence="11" type="ORF">SAMN02745973_01473</name>
</gene>
<dbReference type="RefSeq" id="WP_087678894.1">
    <property type="nucleotide sequence ID" value="NZ_FUWV01000008.1"/>
</dbReference>
<dbReference type="Proteomes" id="UP000196365">
    <property type="component" value="Unassembled WGS sequence"/>
</dbReference>
<dbReference type="Pfam" id="PF01554">
    <property type="entry name" value="MatE"/>
    <property type="match status" value="2"/>
</dbReference>
<dbReference type="GO" id="GO:0042910">
    <property type="term" value="F:xenobiotic transmembrane transporter activity"/>
    <property type="evidence" value="ECO:0007669"/>
    <property type="project" value="InterPro"/>
</dbReference>
<feature type="transmembrane region" description="Helical" evidence="10">
    <location>
        <begin position="51"/>
        <end position="80"/>
    </location>
</feature>
<feature type="transmembrane region" description="Helical" evidence="10">
    <location>
        <begin position="400"/>
        <end position="421"/>
    </location>
</feature>
<feature type="transmembrane region" description="Helical" evidence="10">
    <location>
        <begin position="239"/>
        <end position="261"/>
    </location>
</feature>
<evidence type="ECO:0000256" key="7">
    <source>
        <dbReference type="ARBA" id="ARBA00022989"/>
    </source>
</evidence>
<dbReference type="InterPro" id="IPR002528">
    <property type="entry name" value="MATE_fam"/>
</dbReference>
<sequence length="465" mass="51305">MSKNQRSERLGTEKISTLLYQLSLPSTFAMLVNALYNIIDTIFVGFIGEKAIAALSIVFPIQNILAAVAVGTGVGASSYISRSLGANNKEEANRTISQSLTLFILLSMIMIPLILLYLDPILTIFGASPAILSLAKEYAGIIIFGSFTTFFNMIFNNIIRGEGNAKVPMNSMLIGAIGNIILDPIFIFGLDMGVKGAALATILANGISNIYLIVFLASDRIELKIKKDCLRPNFKIIKEIYSVGSTNILMNSANSIVIGFMNNQLTPFGDKAIAALGIMLKINTLVFMPCFGLNQGLLPIIGYNYGARKKVRVSEAIWTGIKYSTVFMILGWILFTFFPEPLSYIFTRDSELIDLTVDAFRYNAIAFPLIGSQIVLSGFFQGVGKALPALLSSLLRQLGFLIPAAYILPKYFGVIGVWLAYPVSDFLSIFLTYIFAIYVFRVLDIPIYYKKIEKKQNKETKNRES</sequence>
<evidence type="ECO:0000256" key="4">
    <source>
        <dbReference type="ARBA" id="ARBA00022448"/>
    </source>
</evidence>
<evidence type="ECO:0000256" key="5">
    <source>
        <dbReference type="ARBA" id="ARBA00022475"/>
    </source>
</evidence>
<keyword evidence="4" id="KW-0813">Transport</keyword>
<dbReference type="GO" id="GO:0015297">
    <property type="term" value="F:antiporter activity"/>
    <property type="evidence" value="ECO:0007669"/>
    <property type="project" value="InterPro"/>
</dbReference>
<evidence type="ECO:0000256" key="2">
    <source>
        <dbReference type="ARBA" id="ARBA00008417"/>
    </source>
</evidence>